<dbReference type="EMBL" id="JBHRXV010000007">
    <property type="protein sequence ID" value="MFC3712721.1"/>
    <property type="molecule type" value="Genomic_DNA"/>
</dbReference>
<dbReference type="Proteomes" id="UP001595615">
    <property type="component" value="Unassembled WGS sequence"/>
</dbReference>
<dbReference type="Pfam" id="PF20101">
    <property type="entry name" value="DUF6491"/>
    <property type="match status" value="1"/>
</dbReference>
<reference evidence="3" key="1">
    <citation type="journal article" date="2019" name="Int. J. Syst. Evol. Microbiol.">
        <title>The Global Catalogue of Microorganisms (GCM) 10K type strain sequencing project: providing services to taxonomists for standard genome sequencing and annotation.</title>
        <authorList>
            <consortium name="The Broad Institute Genomics Platform"/>
            <consortium name="The Broad Institute Genome Sequencing Center for Infectious Disease"/>
            <person name="Wu L."/>
            <person name="Ma J."/>
        </authorList>
    </citation>
    <scope>NUCLEOTIDE SEQUENCE [LARGE SCALE GENOMIC DNA]</scope>
    <source>
        <strain evidence="3">KCTC 42644</strain>
    </source>
</reference>
<feature type="chain" id="PRO_5046320196" evidence="1">
    <location>
        <begin position="23"/>
        <end position="115"/>
    </location>
</feature>
<accession>A0ABV7XA63</accession>
<dbReference type="InterPro" id="IPR045500">
    <property type="entry name" value="DUF6491"/>
</dbReference>
<evidence type="ECO:0000256" key="1">
    <source>
        <dbReference type="SAM" id="SignalP"/>
    </source>
</evidence>
<dbReference type="RefSeq" id="WP_380860163.1">
    <property type="nucleotide sequence ID" value="NZ_JBHRXV010000007.1"/>
</dbReference>
<keyword evidence="1" id="KW-0732">Signal</keyword>
<proteinExistence type="predicted"/>
<sequence>MNTLAKALLAALAVTTAMPAAATVERPKEARINFVNHGGIRDWRVVDRDTLLIRGTGKRWYKAELFAPAWGLNYAHAIGFDTGFGGTFDRFSSVIVEGRRYPLRSLTEVEAPARG</sequence>
<comment type="caution">
    <text evidence="2">The sequence shown here is derived from an EMBL/GenBank/DDBJ whole genome shotgun (WGS) entry which is preliminary data.</text>
</comment>
<keyword evidence="3" id="KW-1185">Reference proteome</keyword>
<evidence type="ECO:0000313" key="3">
    <source>
        <dbReference type="Proteomes" id="UP001595615"/>
    </source>
</evidence>
<feature type="signal peptide" evidence="1">
    <location>
        <begin position="1"/>
        <end position="22"/>
    </location>
</feature>
<protein>
    <submittedName>
        <fullName evidence="2">DUF6491 family protein</fullName>
    </submittedName>
</protein>
<name>A0ABV7XA63_9SPHN</name>
<organism evidence="2 3">
    <name type="scientific">Sphingoaurantiacus capsulatus</name>
    <dbReference type="NCBI Taxonomy" id="1771310"/>
    <lineage>
        <taxon>Bacteria</taxon>
        <taxon>Pseudomonadati</taxon>
        <taxon>Pseudomonadota</taxon>
        <taxon>Alphaproteobacteria</taxon>
        <taxon>Sphingomonadales</taxon>
        <taxon>Sphingosinicellaceae</taxon>
        <taxon>Sphingoaurantiacus</taxon>
    </lineage>
</organism>
<gene>
    <name evidence="2" type="ORF">ACFOMD_09080</name>
</gene>
<evidence type="ECO:0000313" key="2">
    <source>
        <dbReference type="EMBL" id="MFC3712721.1"/>
    </source>
</evidence>